<dbReference type="EMBL" id="JADQDO010000001">
    <property type="protein sequence ID" value="MBF9232381.1"/>
    <property type="molecule type" value="Genomic_DNA"/>
</dbReference>
<dbReference type="Pfam" id="PF02416">
    <property type="entry name" value="TatA_B_E"/>
    <property type="match status" value="1"/>
</dbReference>
<dbReference type="PANTHER" id="PTHR33162:SF1">
    <property type="entry name" value="SEC-INDEPENDENT PROTEIN TRANSLOCASE PROTEIN TATA, CHLOROPLASTIC"/>
    <property type="match status" value="1"/>
</dbReference>
<dbReference type="GO" id="GO:0008320">
    <property type="term" value="F:protein transmembrane transporter activity"/>
    <property type="evidence" value="ECO:0007669"/>
    <property type="project" value="UniProtKB-UniRule"/>
</dbReference>
<feature type="compositionally biased region" description="Low complexity" evidence="10">
    <location>
        <begin position="108"/>
        <end position="119"/>
    </location>
</feature>
<keyword evidence="6 9" id="KW-1133">Transmembrane helix</keyword>
<feature type="region of interest" description="Disordered" evidence="10">
    <location>
        <begin position="96"/>
        <end position="170"/>
    </location>
</feature>
<dbReference type="NCBIfam" id="TIGR01410">
    <property type="entry name" value="tatB"/>
    <property type="match status" value="1"/>
</dbReference>
<evidence type="ECO:0000256" key="8">
    <source>
        <dbReference type="ARBA" id="ARBA00023136"/>
    </source>
</evidence>
<keyword evidence="2 9" id="KW-0813">Transport</keyword>
<evidence type="ECO:0000256" key="2">
    <source>
        <dbReference type="ARBA" id="ARBA00022448"/>
    </source>
</evidence>
<dbReference type="PANTHER" id="PTHR33162">
    <property type="entry name" value="SEC-INDEPENDENT PROTEIN TRANSLOCASE PROTEIN TATA, CHLOROPLASTIC"/>
    <property type="match status" value="1"/>
</dbReference>
<evidence type="ECO:0000256" key="5">
    <source>
        <dbReference type="ARBA" id="ARBA00022927"/>
    </source>
</evidence>
<reference evidence="11" key="1">
    <citation type="submission" date="2020-11" db="EMBL/GenBank/DDBJ databases">
        <authorList>
            <person name="Kim M.K."/>
        </authorList>
    </citation>
    <scope>NUCLEOTIDE SEQUENCE</scope>
    <source>
        <strain evidence="11">BT350</strain>
    </source>
</reference>
<dbReference type="AlphaFoldDB" id="A0A931BJJ7"/>
<sequence>MFDMSWGEVLVIGGVALIVIGPKDLPRALRTVGQVTGKIRRMAAEFQGQFQEAMREAELDDVKQQLQGMNDSVSSMNKGFNPIQTIRDELKTAVEAPVTATDKAPSDAVAETTAAGAPAPEEPIAELPVPSLPPLEDPAELIAESLRREAEAAKQAAAPAPSQEKPDAIT</sequence>
<comment type="similarity">
    <text evidence="9">Belongs to the TatB family.</text>
</comment>
<name>A0A931BJJ7_9HYPH</name>
<evidence type="ECO:0000313" key="12">
    <source>
        <dbReference type="Proteomes" id="UP000599312"/>
    </source>
</evidence>
<keyword evidence="4 9" id="KW-0812">Transmembrane</keyword>
<keyword evidence="3 9" id="KW-1003">Cell membrane</keyword>
<dbReference type="InterPro" id="IPR018448">
    <property type="entry name" value="TatB"/>
</dbReference>
<dbReference type="Gene3D" id="1.20.5.3310">
    <property type="match status" value="1"/>
</dbReference>
<evidence type="ECO:0000256" key="9">
    <source>
        <dbReference type="HAMAP-Rule" id="MF_00237"/>
    </source>
</evidence>
<evidence type="ECO:0000256" key="1">
    <source>
        <dbReference type="ARBA" id="ARBA00004167"/>
    </source>
</evidence>
<organism evidence="11 12">
    <name type="scientific">Microvirga alba</name>
    <dbReference type="NCBI Taxonomy" id="2791025"/>
    <lineage>
        <taxon>Bacteria</taxon>
        <taxon>Pseudomonadati</taxon>
        <taxon>Pseudomonadota</taxon>
        <taxon>Alphaproteobacteria</taxon>
        <taxon>Hyphomicrobiales</taxon>
        <taxon>Methylobacteriaceae</taxon>
        <taxon>Microvirga</taxon>
    </lineage>
</organism>
<protein>
    <recommendedName>
        <fullName evidence="9">Sec-independent protein translocase protein TatB</fullName>
    </recommendedName>
</protein>
<dbReference type="GO" id="GO:0043953">
    <property type="term" value="P:protein transport by the Tat complex"/>
    <property type="evidence" value="ECO:0007669"/>
    <property type="project" value="UniProtKB-UniRule"/>
</dbReference>
<dbReference type="HAMAP" id="MF_00237">
    <property type="entry name" value="TatB"/>
    <property type="match status" value="1"/>
</dbReference>
<proteinExistence type="inferred from homology"/>
<evidence type="ECO:0000256" key="6">
    <source>
        <dbReference type="ARBA" id="ARBA00022989"/>
    </source>
</evidence>
<keyword evidence="7 9" id="KW-0811">Translocation</keyword>
<dbReference type="PRINTS" id="PR01506">
    <property type="entry name" value="TATBPROTEIN"/>
</dbReference>
<accession>A0A931BJJ7</accession>
<gene>
    <name evidence="9 11" type="primary">tatB</name>
    <name evidence="11" type="ORF">I2H38_03195</name>
</gene>
<dbReference type="GO" id="GO:0033281">
    <property type="term" value="C:TAT protein transport complex"/>
    <property type="evidence" value="ECO:0007669"/>
    <property type="project" value="UniProtKB-UniRule"/>
</dbReference>
<comment type="caution">
    <text evidence="11">The sequence shown here is derived from an EMBL/GenBank/DDBJ whole genome shotgun (WGS) entry which is preliminary data.</text>
</comment>
<keyword evidence="8 9" id="KW-0472">Membrane</keyword>
<evidence type="ECO:0000256" key="4">
    <source>
        <dbReference type="ARBA" id="ARBA00022692"/>
    </source>
</evidence>
<evidence type="ECO:0000256" key="10">
    <source>
        <dbReference type="SAM" id="MobiDB-lite"/>
    </source>
</evidence>
<evidence type="ECO:0000256" key="3">
    <source>
        <dbReference type="ARBA" id="ARBA00022475"/>
    </source>
</evidence>
<dbReference type="Proteomes" id="UP000599312">
    <property type="component" value="Unassembled WGS sequence"/>
</dbReference>
<comment type="subunit">
    <text evidence="9">The Tat system comprises two distinct complexes: a TatABC complex, containing multiple copies of TatA, TatB and TatC subunits, and a separate TatA complex, containing only TatA subunits. Substrates initially bind to the TatABC complex, which probably triggers association of the separate TatA complex to form the active translocon.</text>
</comment>
<comment type="function">
    <text evidence="9">Part of the twin-arginine translocation (Tat) system that transports large folded proteins containing a characteristic twin-arginine motif in their signal peptide across membranes. Together with TatC, TatB is part of a receptor directly interacting with Tat signal peptides. TatB may form an oligomeric binding site that transiently accommodates folded Tat precursor proteins before their translocation.</text>
</comment>
<feature type="compositionally biased region" description="Low complexity" evidence="10">
    <location>
        <begin position="153"/>
        <end position="163"/>
    </location>
</feature>
<keyword evidence="12" id="KW-1185">Reference proteome</keyword>
<evidence type="ECO:0000256" key="7">
    <source>
        <dbReference type="ARBA" id="ARBA00023010"/>
    </source>
</evidence>
<dbReference type="RefSeq" id="WP_196270339.1">
    <property type="nucleotide sequence ID" value="NZ_JADQDO010000001.1"/>
</dbReference>
<comment type="subcellular location">
    <subcellularLocation>
        <location evidence="9">Cell membrane</location>
        <topology evidence="9">Single-pass membrane protein</topology>
    </subcellularLocation>
    <subcellularLocation>
        <location evidence="1">Membrane</location>
        <topology evidence="1">Single-pass membrane protein</topology>
    </subcellularLocation>
</comment>
<keyword evidence="5 9" id="KW-0653">Protein transport</keyword>
<dbReference type="InterPro" id="IPR003369">
    <property type="entry name" value="TatA/B/E"/>
</dbReference>
<evidence type="ECO:0000313" key="11">
    <source>
        <dbReference type="EMBL" id="MBF9232381.1"/>
    </source>
</evidence>